<sequence>MNSLSERATRSVVISCLLPEDDLHTADNLIYRRKGGGGLGFDYKVTKDFTFSAAYSYTDAKIKDNLYSEKDYHQQLSGTALTWQPNNWYIVGTASYYKDYVPSTRQRTLSHFFAGDGYGLEGFVGYTFNIDKPFLKSIQPYVAADSLRLKGDEAYHANHVYLGAGTTIGYGLSVYVERTLANSSDNEPDSTWITVFYDF</sequence>
<evidence type="ECO:0000313" key="5">
    <source>
        <dbReference type="Proteomes" id="UP001174748"/>
    </source>
</evidence>
<dbReference type="Proteomes" id="UP001173597">
    <property type="component" value="Unassembled WGS sequence"/>
</dbReference>
<evidence type="ECO:0000259" key="1">
    <source>
        <dbReference type="Pfam" id="PF03797"/>
    </source>
</evidence>
<dbReference type="AlphaFoldDB" id="A0AAW6X7D7"/>
<evidence type="ECO:0000313" key="2">
    <source>
        <dbReference type="EMBL" id="MDK4767177.1"/>
    </source>
</evidence>
<feature type="domain" description="Autotransporter" evidence="1">
    <location>
        <begin position="33"/>
        <end position="153"/>
    </location>
</feature>
<accession>A0AAW6X7D7</accession>
<evidence type="ECO:0000313" key="3">
    <source>
        <dbReference type="EMBL" id="MDK5172640.1"/>
    </source>
</evidence>
<proteinExistence type="predicted"/>
<dbReference type="InterPro" id="IPR005546">
    <property type="entry name" value="Autotransporte_beta"/>
</dbReference>
<comment type="caution">
    <text evidence="2">The sequence shown here is derived from an EMBL/GenBank/DDBJ whole genome shotgun (WGS) entry which is preliminary data.</text>
</comment>
<dbReference type="Pfam" id="PF03797">
    <property type="entry name" value="Autotransporter"/>
    <property type="match status" value="1"/>
</dbReference>
<dbReference type="Proteomes" id="UP001174748">
    <property type="component" value="Unassembled WGS sequence"/>
</dbReference>
<keyword evidence="5" id="KW-1185">Reference proteome</keyword>
<dbReference type="InterPro" id="IPR023614">
    <property type="entry name" value="Porin_dom_sf"/>
</dbReference>
<name>A0AAW6X7D7_9GAMM</name>
<reference evidence="2" key="1">
    <citation type="submission" date="2023-01" db="EMBL/GenBank/DDBJ databases">
        <title>Genomic dissection of endemic carbapenem resistance: metallo-beta-lactamase gene dissemination through clonal, plasmid and integron transfer pathways.</title>
        <authorList>
            <person name="Macesic N."/>
        </authorList>
    </citation>
    <scope>NUCLEOTIDE SEQUENCE</scope>
    <source>
        <strain evidence="3">CPO382</strain>
        <strain evidence="2">CPO573</strain>
    </source>
</reference>
<dbReference type="EMBL" id="JARTLO010000017">
    <property type="protein sequence ID" value="MDK4767177.1"/>
    <property type="molecule type" value="Genomic_DNA"/>
</dbReference>
<dbReference type="Gene3D" id="2.40.160.10">
    <property type="entry name" value="Porin"/>
    <property type="match status" value="1"/>
</dbReference>
<gene>
    <name evidence="2" type="ORF">P9854_15340</name>
    <name evidence="3" type="ORF">P9921_19475</name>
</gene>
<dbReference type="EMBL" id="JARTOI010000040">
    <property type="protein sequence ID" value="MDK5172640.1"/>
    <property type="molecule type" value="Genomic_DNA"/>
</dbReference>
<protein>
    <submittedName>
        <fullName evidence="2">Autotransporter outer membrane beta-barrel domain-containing protein</fullName>
    </submittedName>
</protein>
<organism evidence="2 4">
    <name type="scientific">Serratia nevei</name>
    <dbReference type="NCBI Taxonomy" id="2703794"/>
    <lineage>
        <taxon>Bacteria</taxon>
        <taxon>Pseudomonadati</taxon>
        <taxon>Pseudomonadota</taxon>
        <taxon>Gammaproteobacteria</taxon>
        <taxon>Enterobacterales</taxon>
        <taxon>Yersiniaceae</taxon>
        <taxon>Serratia</taxon>
    </lineage>
</organism>
<evidence type="ECO:0000313" key="4">
    <source>
        <dbReference type="Proteomes" id="UP001173597"/>
    </source>
</evidence>
<dbReference type="SUPFAM" id="SSF56935">
    <property type="entry name" value="Porins"/>
    <property type="match status" value="1"/>
</dbReference>